<keyword evidence="3" id="KW-0547">Nucleotide-binding</keyword>
<gene>
    <name evidence="6" type="ORF">HMPREF9244_00367</name>
</gene>
<keyword evidence="2" id="KW-0813">Transport</keyword>
<feature type="domain" description="ABC transporter" evidence="5">
    <location>
        <begin position="15"/>
        <end position="254"/>
    </location>
</feature>
<dbReference type="Pfam" id="PF00005">
    <property type="entry name" value="ABC_tran"/>
    <property type="match status" value="1"/>
</dbReference>
<keyword evidence="7" id="KW-1185">Reference proteome</keyword>
<dbReference type="STRING" id="419015.HMPREF3214_01357"/>
<name>U1SHS5_9BIFI</name>
<evidence type="ECO:0000256" key="1">
    <source>
        <dbReference type="ARBA" id="ARBA00005417"/>
    </source>
</evidence>
<organism evidence="6 7">
    <name type="scientific">Alloscardovia omnicolens F0580</name>
    <dbReference type="NCBI Taxonomy" id="1321816"/>
    <lineage>
        <taxon>Bacteria</taxon>
        <taxon>Bacillati</taxon>
        <taxon>Actinomycetota</taxon>
        <taxon>Actinomycetes</taxon>
        <taxon>Bifidobacteriales</taxon>
        <taxon>Bifidobacteriaceae</taxon>
        <taxon>Alloscardovia</taxon>
    </lineage>
</organism>
<reference evidence="6 7" key="1">
    <citation type="submission" date="2013-08" db="EMBL/GenBank/DDBJ databases">
        <authorList>
            <person name="Weinstock G."/>
            <person name="Sodergren E."/>
            <person name="Wylie T."/>
            <person name="Fulton L."/>
            <person name="Fulton R."/>
            <person name="Fronick C."/>
            <person name="O'Laughlin M."/>
            <person name="Godfrey J."/>
            <person name="Miner T."/>
            <person name="Herter B."/>
            <person name="Appelbaum E."/>
            <person name="Cordes M."/>
            <person name="Lek S."/>
            <person name="Wollam A."/>
            <person name="Pepin K.H."/>
            <person name="Palsikar V.B."/>
            <person name="Mitreva M."/>
            <person name="Wilson R.K."/>
        </authorList>
    </citation>
    <scope>NUCLEOTIDE SEQUENCE [LARGE SCALE GENOMIC DNA]</scope>
    <source>
        <strain evidence="6 7">F0580</strain>
    </source>
</reference>
<dbReference type="InterPro" id="IPR015860">
    <property type="entry name" value="ABC_transpr_TagH-like"/>
</dbReference>
<dbReference type="InterPro" id="IPR050683">
    <property type="entry name" value="Bact_Polysacc_Export_ATP-bd"/>
</dbReference>
<evidence type="ECO:0000256" key="2">
    <source>
        <dbReference type="ARBA" id="ARBA00022448"/>
    </source>
</evidence>
<proteinExistence type="inferred from homology"/>
<keyword evidence="4 6" id="KW-0067">ATP-binding</keyword>
<dbReference type="SUPFAM" id="SSF52540">
    <property type="entry name" value="P-loop containing nucleoside triphosphate hydrolases"/>
    <property type="match status" value="1"/>
</dbReference>
<dbReference type="HOGENOM" id="CLU_000604_1_2_11"/>
<dbReference type="Proteomes" id="UP000016519">
    <property type="component" value="Unassembled WGS sequence"/>
</dbReference>
<dbReference type="PANTHER" id="PTHR46743:SF2">
    <property type="entry name" value="TEICHOIC ACIDS EXPORT ATP-BINDING PROTEIN TAGH"/>
    <property type="match status" value="1"/>
</dbReference>
<dbReference type="GO" id="GO:0016020">
    <property type="term" value="C:membrane"/>
    <property type="evidence" value="ECO:0007669"/>
    <property type="project" value="InterPro"/>
</dbReference>
<dbReference type="GO" id="GO:0140359">
    <property type="term" value="F:ABC-type transporter activity"/>
    <property type="evidence" value="ECO:0007669"/>
    <property type="project" value="InterPro"/>
</dbReference>
<dbReference type="SMART" id="SM00382">
    <property type="entry name" value="AAA"/>
    <property type="match status" value="1"/>
</dbReference>
<dbReference type="GO" id="GO:0016887">
    <property type="term" value="F:ATP hydrolysis activity"/>
    <property type="evidence" value="ECO:0007669"/>
    <property type="project" value="InterPro"/>
</dbReference>
<protein>
    <submittedName>
        <fullName evidence="6">ABC transporter, ATP-binding protein</fullName>
    </submittedName>
</protein>
<dbReference type="InterPro" id="IPR003593">
    <property type="entry name" value="AAA+_ATPase"/>
</dbReference>
<dbReference type="CDD" id="cd03220">
    <property type="entry name" value="ABC_KpsT_Wzt"/>
    <property type="match status" value="1"/>
</dbReference>
<dbReference type="AlphaFoldDB" id="U1SHS5"/>
<dbReference type="PANTHER" id="PTHR46743">
    <property type="entry name" value="TEICHOIC ACIDS EXPORT ATP-BINDING PROTEIN TAGH"/>
    <property type="match status" value="1"/>
</dbReference>
<dbReference type="InterPro" id="IPR027417">
    <property type="entry name" value="P-loop_NTPase"/>
</dbReference>
<sequence>MIVVADNVLPDDVSVRVSDVSKRFHFRVNRSIKEAIVKAFTPKSKRRPNETFTALDHVNFDIKRGETVGLIGVNGSGKSTLLKLMSGVMQPDDGEVLVRGTIAGLIEVGAGFSPDLTGRENVYLNGAILGMSKEEIDAKYDDIVAFSEIEPFMDTEVKFYSSGMFLRLAFAVAVHSDPDVFLIDEILAVGDEAFQHKCIMRLKEQQKQGQTMVLVSHSEDQIKALADRCIVISKSHQIFDGKPDEAFEVMRAHL</sequence>
<evidence type="ECO:0000313" key="6">
    <source>
        <dbReference type="EMBL" id="ERH31498.1"/>
    </source>
</evidence>
<comment type="caution">
    <text evidence="6">The sequence shown here is derived from an EMBL/GenBank/DDBJ whole genome shotgun (WGS) entry which is preliminary data.</text>
</comment>
<dbReference type="GO" id="GO:0005524">
    <property type="term" value="F:ATP binding"/>
    <property type="evidence" value="ECO:0007669"/>
    <property type="project" value="UniProtKB-KW"/>
</dbReference>
<dbReference type="PROSITE" id="PS50893">
    <property type="entry name" value="ABC_TRANSPORTER_2"/>
    <property type="match status" value="1"/>
</dbReference>
<accession>U1SHS5</accession>
<dbReference type="Gene3D" id="3.40.50.300">
    <property type="entry name" value="P-loop containing nucleotide triphosphate hydrolases"/>
    <property type="match status" value="1"/>
</dbReference>
<evidence type="ECO:0000256" key="3">
    <source>
        <dbReference type="ARBA" id="ARBA00022741"/>
    </source>
</evidence>
<dbReference type="PATRIC" id="fig|1321816.3.peg.315"/>
<comment type="similarity">
    <text evidence="1">Belongs to the ABC transporter superfamily.</text>
</comment>
<evidence type="ECO:0000259" key="5">
    <source>
        <dbReference type="PROSITE" id="PS50893"/>
    </source>
</evidence>
<evidence type="ECO:0000313" key="7">
    <source>
        <dbReference type="Proteomes" id="UP000016519"/>
    </source>
</evidence>
<dbReference type="InterPro" id="IPR003439">
    <property type="entry name" value="ABC_transporter-like_ATP-bd"/>
</dbReference>
<evidence type="ECO:0000256" key="4">
    <source>
        <dbReference type="ARBA" id="ARBA00022840"/>
    </source>
</evidence>
<dbReference type="EMBL" id="AWSI01000012">
    <property type="protein sequence ID" value="ERH31498.1"/>
    <property type="molecule type" value="Genomic_DNA"/>
</dbReference>